<organism evidence="3">
    <name type="scientific">freshwater metagenome</name>
    <dbReference type="NCBI Taxonomy" id="449393"/>
    <lineage>
        <taxon>unclassified sequences</taxon>
        <taxon>metagenomes</taxon>
        <taxon>ecological metagenomes</taxon>
    </lineage>
</organism>
<keyword evidence="2" id="KW-0732">Signal</keyword>
<dbReference type="InterPro" id="IPR005950">
    <property type="entry name" value="ModA"/>
</dbReference>
<dbReference type="InterPro" id="IPR050682">
    <property type="entry name" value="ModA/WtpA"/>
</dbReference>
<name>A0A6J7HUF8_9ZZZZ</name>
<dbReference type="EMBL" id="CAFBMK010000112">
    <property type="protein sequence ID" value="CAB4922276.1"/>
    <property type="molecule type" value="Genomic_DNA"/>
</dbReference>
<dbReference type="SUPFAM" id="SSF53850">
    <property type="entry name" value="Periplasmic binding protein-like II"/>
    <property type="match status" value="1"/>
</dbReference>
<evidence type="ECO:0000256" key="2">
    <source>
        <dbReference type="ARBA" id="ARBA00022729"/>
    </source>
</evidence>
<gene>
    <name evidence="3" type="ORF">UFOPK3564_01905</name>
</gene>
<dbReference type="GO" id="GO:0030973">
    <property type="term" value="F:molybdate ion binding"/>
    <property type="evidence" value="ECO:0007669"/>
    <property type="project" value="TreeGrafter"/>
</dbReference>
<dbReference type="NCBIfam" id="TIGR01256">
    <property type="entry name" value="modA"/>
    <property type="match status" value="1"/>
</dbReference>
<dbReference type="Gene3D" id="3.40.190.10">
    <property type="entry name" value="Periplasmic binding protein-like II"/>
    <property type="match status" value="2"/>
</dbReference>
<dbReference type="GO" id="GO:0015689">
    <property type="term" value="P:molybdate ion transport"/>
    <property type="evidence" value="ECO:0007669"/>
    <property type="project" value="InterPro"/>
</dbReference>
<dbReference type="AlphaFoldDB" id="A0A6J7HUF8"/>
<evidence type="ECO:0000256" key="1">
    <source>
        <dbReference type="ARBA" id="ARBA00022723"/>
    </source>
</evidence>
<keyword evidence="1" id="KW-0479">Metal-binding</keyword>
<proteinExistence type="predicted"/>
<sequence length="286" mass="28400">MRCWGTMRVSVPRRPLLPRHAPRTVLVGLALAATSGLAGCGSDDGGDAATAGAGGASRPTLTVQAAASLTGALTACAKDYGPAEVRLSFAGSDELAAQIRKGAGGDLFAAANATLPQELAREGRVGTPVAFAGNELVLAVPAEGAKVDSLAAVAAGDDVRLAVGAPSVPVGSYTRSALGRLPAAQRTAILDRVRTEEPDVKSVLAKLAQGVVDAAVVYRTDVAATKGAVRAIALPAAIRPAVSYEAAVVSGTRHAAAARALLQDLRSGGCGRALRAAGFLAPGAAG</sequence>
<dbReference type="GO" id="GO:0046872">
    <property type="term" value="F:metal ion binding"/>
    <property type="evidence" value="ECO:0007669"/>
    <property type="project" value="UniProtKB-KW"/>
</dbReference>
<evidence type="ECO:0000313" key="3">
    <source>
        <dbReference type="EMBL" id="CAB4922276.1"/>
    </source>
</evidence>
<protein>
    <submittedName>
        <fullName evidence="3">Unannotated protein</fullName>
    </submittedName>
</protein>
<dbReference type="Pfam" id="PF13531">
    <property type="entry name" value="SBP_bac_11"/>
    <property type="match status" value="1"/>
</dbReference>
<reference evidence="3" key="1">
    <citation type="submission" date="2020-05" db="EMBL/GenBank/DDBJ databases">
        <authorList>
            <person name="Chiriac C."/>
            <person name="Salcher M."/>
            <person name="Ghai R."/>
            <person name="Kavagutti S V."/>
        </authorList>
    </citation>
    <scope>NUCLEOTIDE SEQUENCE</scope>
</reference>
<dbReference type="PANTHER" id="PTHR30632">
    <property type="entry name" value="MOLYBDATE-BINDING PERIPLASMIC PROTEIN"/>
    <property type="match status" value="1"/>
</dbReference>
<dbReference type="PIRSF" id="PIRSF004846">
    <property type="entry name" value="ModA"/>
    <property type="match status" value="1"/>
</dbReference>
<dbReference type="PANTHER" id="PTHR30632:SF0">
    <property type="entry name" value="SULFATE-BINDING PROTEIN"/>
    <property type="match status" value="1"/>
</dbReference>
<accession>A0A6J7HUF8</accession>